<gene>
    <name evidence="10" type="primary">plsY</name>
    <name evidence="11" type="ORF">SAMN05421751_105173</name>
</gene>
<dbReference type="GO" id="GO:0005886">
    <property type="term" value="C:plasma membrane"/>
    <property type="evidence" value="ECO:0007669"/>
    <property type="project" value="UniProtKB-SubCell"/>
</dbReference>
<evidence type="ECO:0000256" key="8">
    <source>
        <dbReference type="ARBA" id="ARBA00023209"/>
    </source>
</evidence>
<keyword evidence="9 10" id="KW-1208">Phospholipid metabolism</keyword>
<feature type="transmembrane region" description="Helical" evidence="10">
    <location>
        <begin position="87"/>
        <end position="105"/>
    </location>
</feature>
<evidence type="ECO:0000313" key="12">
    <source>
        <dbReference type="Proteomes" id="UP000236742"/>
    </source>
</evidence>
<comment type="similarity">
    <text evidence="10">Belongs to the PlsY family.</text>
</comment>
<dbReference type="GO" id="GO:0043772">
    <property type="term" value="F:acyl-phosphate glycerol-3-phosphate acyltransferase activity"/>
    <property type="evidence" value="ECO:0007669"/>
    <property type="project" value="UniProtKB-UniRule"/>
</dbReference>
<dbReference type="RefSeq" id="WP_104007623.1">
    <property type="nucleotide sequence ID" value="NZ_FNVD01000005.1"/>
</dbReference>
<keyword evidence="6 10" id="KW-0443">Lipid metabolism</keyword>
<name>A0A1H5V881_9RHOB</name>
<keyword evidence="8 10" id="KW-0594">Phospholipid biosynthesis</keyword>
<evidence type="ECO:0000256" key="9">
    <source>
        <dbReference type="ARBA" id="ARBA00023264"/>
    </source>
</evidence>
<dbReference type="UniPathway" id="UPA00085"/>
<dbReference type="PANTHER" id="PTHR30309:SF0">
    <property type="entry name" value="GLYCEROL-3-PHOSPHATE ACYLTRANSFERASE-RELATED"/>
    <property type="match status" value="1"/>
</dbReference>
<feature type="transmembrane region" description="Helical" evidence="10">
    <location>
        <begin position="60"/>
        <end position="81"/>
    </location>
</feature>
<dbReference type="NCBIfam" id="TIGR00023">
    <property type="entry name" value="glycerol-3-phosphate 1-O-acyltransferase PlsY"/>
    <property type="match status" value="1"/>
</dbReference>
<evidence type="ECO:0000256" key="6">
    <source>
        <dbReference type="ARBA" id="ARBA00023098"/>
    </source>
</evidence>
<keyword evidence="11" id="KW-0012">Acyltransferase</keyword>
<feature type="transmembrane region" description="Helical" evidence="10">
    <location>
        <begin position="117"/>
        <end position="138"/>
    </location>
</feature>
<comment type="subcellular location">
    <subcellularLocation>
        <location evidence="10">Cell membrane</location>
        <topology evidence="10">Multi-pass membrane protein</topology>
    </subcellularLocation>
</comment>
<protein>
    <recommendedName>
        <fullName evidence="10">Glycerol-3-phosphate acyltransferase</fullName>
    </recommendedName>
    <alternativeName>
        <fullName evidence="10">Acyl-PO4 G3P acyltransferase</fullName>
    </alternativeName>
    <alternativeName>
        <fullName evidence="10">Acyl-phosphate--glycerol-3-phosphate acyltransferase</fullName>
    </alternativeName>
    <alternativeName>
        <fullName evidence="10">G3P acyltransferase</fullName>
        <shortName evidence="10">GPAT</shortName>
        <ecNumber evidence="10">2.3.1.275</ecNumber>
    </alternativeName>
    <alternativeName>
        <fullName evidence="10">Lysophosphatidic acid synthase</fullName>
        <shortName evidence="10">LPA synthase</shortName>
    </alternativeName>
</protein>
<evidence type="ECO:0000256" key="3">
    <source>
        <dbReference type="ARBA" id="ARBA00022679"/>
    </source>
</evidence>
<keyword evidence="3 10" id="KW-0808">Transferase</keyword>
<dbReference type="OrthoDB" id="9777124at2"/>
<organism evidence="11 12">
    <name type="scientific">Jhaorihella thermophila</name>
    <dbReference type="NCBI Taxonomy" id="488547"/>
    <lineage>
        <taxon>Bacteria</taxon>
        <taxon>Pseudomonadati</taxon>
        <taxon>Pseudomonadota</taxon>
        <taxon>Alphaproteobacteria</taxon>
        <taxon>Rhodobacterales</taxon>
        <taxon>Paracoccaceae</taxon>
        <taxon>Jhaorihella</taxon>
    </lineage>
</organism>
<dbReference type="PANTHER" id="PTHR30309">
    <property type="entry name" value="INNER MEMBRANE PROTEIN YGIH"/>
    <property type="match status" value="1"/>
</dbReference>
<proteinExistence type="inferred from homology"/>
<dbReference type="HAMAP" id="MF_01043">
    <property type="entry name" value="PlsY"/>
    <property type="match status" value="1"/>
</dbReference>
<keyword evidence="7 10" id="KW-0472">Membrane</keyword>
<dbReference type="EMBL" id="FNVD01000005">
    <property type="protein sequence ID" value="SEF82657.1"/>
    <property type="molecule type" value="Genomic_DNA"/>
</dbReference>
<dbReference type="Pfam" id="PF02660">
    <property type="entry name" value="G3P_acyltransf"/>
    <property type="match status" value="1"/>
</dbReference>
<evidence type="ECO:0000313" key="11">
    <source>
        <dbReference type="EMBL" id="SEF82657.1"/>
    </source>
</evidence>
<feature type="transmembrane region" description="Helical" evidence="10">
    <location>
        <begin position="12"/>
        <end position="31"/>
    </location>
</feature>
<evidence type="ECO:0000256" key="4">
    <source>
        <dbReference type="ARBA" id="ARBA00022692"/>
    </source>
</evidence>
<evidence type="ECO:0000256" key="10">
    <source>
        <dbReference type="HAMAP-Rule" id="MF_01043"/>
    </source>
</evidence>
<keyword evidence="12" id="KW-1185">Reference proteome</keyword>
<keyword evidence="4 10" id="KW-0812">Transmembrane</keyword>
<dbReference type="GO" id="GO:0008654">
    <property type="term" value="P:phospholipid biosynthetic process"/>
    <property type="evidence" value="ECO:0007669"/>
    <property type="project" value="UniProtKB-UniRule"/>
</dbReference>
<sequence length="202" mass="21067">MPPLDSTTAQLILWAVIGYGLGSIPFGMILARLMGLGNLREIGSGNIGATNVLRTGNKTAAALTLLLDAAKGAFAVLLARAYAAEDAAQLAALAAFLGHCYPVWLRFRGGKGVATFIGLWLALAWPVGLTNCATWLVAVLVTRTSSVGALSAAAFSTIWAVLLGQGTALILGILLTLLVFWRHRANIARLKAGTEPRIGSKS</sequence>
<keyword evidence="1 10" id="KW-1003">Cell membrane</keyword>
<evidence type="ECO:0000256" key="7">
    <source>
        <dbReference type="ARBA" id="ARBA00023136"/>
    </source>
</evidence>
<feature type="transmembrane region" description="Helical" evidence="10">
    <location>
        <begin position="158"/>
        <end position="181"/>
    </location>
</feature>
<accession>A0A1H5V881</accession>
<dbReference type="InterPro" id="IPR003811">
    <property type="entry name" value="G3P_acylTferase_PlsY"/>
</dbReference>
<dbReference type="AlphaFoldDB" id="A0A1H5V881"/>
<comment type="catalytic activity">
    <reaction evidence="10">
        <text>an acyl phosphate + sn-glycerol 3-phosphate = a 1-acyl-sn-glycero-3-phosphate + phosphate</text>
        <dbReference type="Rhea" id="RHEA:34075"/>
        <dbReference type="ChEBI" id="CHEBI:43474"/>
        <dbReference type="ChEBI" id="CHEBI:57597"/>
        <dbReference type="ChEBI" id="CHEBI:57970"/>
        <dbReference type="ChEBI" id="CHEBI:59918"/>
        <dbReference type="EC" id="2.3.1.275"/>
    </reaction>
</comment>
<keyword evidence="2 10" id="KW-0444">Lipid biosynthesis</keyword>
<dbReference type="Proteomes" id="UP000236742">
    <property type="component" value="Unassembled WGS sequence"/>
</dbReference>
<comment type="pathway">
    <text evidence="10">Lipid metabolism; phospholipid metabolism.</text>
</comment>
<reference evidence="11 12" key="1">
    <citation type="submission" date="2016-10" db="EMBL/GenBank/DDBJ databases">
        <authorList>
            <person name="de Groot N.N."/>
        </authorList>
    </citation>
    <scope>NUCLEOTIDE SEQUENCE [LARGE SCALE GENOMIC DNA]</scope>
    <source>
        <strain evidence="11 12">DSM 23413</strain>
    </source>
</reference>
<dbReference type="SMART" id="SM01207">
    <property type="entry name" value="G3P_acyltransf"/>
    <property type="match status" value="1"/>
</dbReference>
<dbReference type="EC" id="2.3.1.275" evidence="10"/>
<comment type="subunit">
    <text evidence="10">Probably interacts with PlsX.</text>
</comment>
<evidence type="ECO:0000256" key="5">
    <source>
        <dbReference type="ARBA" id="ARBA00022989"/>
    </source>
</evidence>
<keyword evidence="5 10" id="KW-1133">Transmembrane helix</keyword>
<evidence type="ECO:0000256" key="1">
    <source>
        <dbReference type="ARBA" id="ARBA00022475"/>
    </source>
</evidence>
<evidence type="ECO:0000256" key="2">
    <source>
        <dbReference type="ARBA" id="ARBA00022516"/>
    </source>
</evidence>
<comment type="function">
    <text evidence="10">Catalyzes the transfer of an acyl group from acyl-phosphate (acyl-PO(4)) to glycerol-3-phosphate (G3P) to form lysophosphatidic acid (LPA). This enzyme utilizes acyl-phosphate as fatty acyl donor, but not acyl-CoA or acyl-ACP.</text>
</comment>